<dbReference type="SUPFAM" id="SSF56672">
    <property type="entry name" value="DNA/RNA polymerases"/>
    <property type="match status" value="1"/>
</dbReference>
<dbReference type="PANTHER" id="PTHR46148:SF59">
    <property type="entry name" value="NUCLEOTIDYLTRANSFERASE, RIBONUCLEASE H"/>
    <property type="match status" value="1"/>
</dbReference>
<dbReference type="GO" id="GO:0003964">
    <property type="term" value="F:RNA-directed DNA polymerase activity"/>
    <property type="evidence" value="ECO:0007669"/>
    <property type="project" value="UniProtKB-KW"/>
</dbReference>
<evidence type="ECO:0000313" key="2">
    <source>
        <dbReference type="EMBL" id="GFA99193.1"/>
    </source>
</evidence>
<dbReference type="Gene3D" id="1.10.340.70">
    <property type="match status" value="1"/>
</dbReference>
<evidence type="ECO:0000259" key="1">
    <source>
        <dbReference type="Pfam" id="PF17921"/>
    </source>
</evidence>
<proteinExistence type="predicted"/>
<dbReference type="PANTHER" id="PTHR46148">
    <property type="entry name" value="CHROMO DOMAIN-CONTAINING PROTEIN"/>
    <property type="match status" value="1"/>
</dbReference>
<dbReference type="InterPro" id="IPR043502">
    <property type="entry name" value="DNA/RNA_pol_sf"/>
</dbReference>
<dbReference type="Pfam" id="PF17921">
    <property type="entry name" value="Integrase_H2C2"/>
    <property type="match status" value="1"/>
</dbReference>
<reference evidence="2" key="1">
    <citation type="journal article" date="2019" name="Sci. Rep.">
        <title>Draft genome of Tanacetum cinerariifolium, the natural source of mosquito coil.</title>
        <authorList>
            <person name="Yamashiro T."/>
            <person name="Shiraishi A."/>
            <person name="Satake H."/>
            <person name="Nakayama K."/>
        </authorList>
    </citation>
    <scope>NUCLEOTIDE SEQUENCE</scope>
</reference>
<dbReference type="InterPro" id="IPR041588">
    <property type="entry name" value="Integrase_H2C2"/>
</dbReference>
<comment type="caution">
    <text evidence="2">The sequence shown here is derived from an EMBL/GenBank/DDBJ whole genome shotgun (WGS) entry which is preliminary data.</text>
</comment>
<keyword evidence="2" id="KW-0695">RNA-directed DNA polymerase</keyword>
<sequence length="280" mass="33070">SKCSSRDEKGRELYNGRPTCDLRALIIHESHKSKYSIHPGSDKMCQDLKKLYWWPNMKLNIVTYVSKSLTCAKVKVEYQKPSRLLVQPEIPQSKWENITMNFVTKGRLNEEVDKIIFERSGVETWSASFDHLQSRRQIRFTLLEVASESFRVHNKFHVSNLKKCLSDETLAISLDEFQIDDKLHFIEEPVEIMNYEVKRRKQSRIPIVKVRWNSRRGPEFTWEREDQIQKKYPYFFANSATVAGFSNIARPMTKLNQKSVKFDWEEKAEAAFQLLKQKIT</sequence>
<organism evidence="2">
    <name type="scientific">Tanacetum cinerariifolium</name>
    <name type="common">Dalmatian daisy</name>
    <name type="synonym">Chrysanthemum cinerariifolium</name>
    <dbReference type="NCBI Taxonomy" id="118510"/>
    <lineage>
        <taxon>Eukaryota</taxon>
        <taxon>Viridiplantae</taxon>
        <taxon>Streptophyta</taxon>
        <taxon>Embryophyta</taxon>
        <taxon>Tracheophyta</taxon>
        <taxon>Spermatophyta</taxon>
        <taxon>Magnoliopsida</taxon>
        <taxon>eudicotyledons</taxon>
        <taxon>Gunneridae</taxon>
        <taxon>Pentapetalae</taxon>
        <taxon>asterids</taxon>
        <taxon>campanulids</taxon>
        <taxon>Asterales</taxon>
        <taxon>Asteraceae</taxon>
        <taxon>Asteroideae</taxon>
        <taxon>Anthemideae</taxon>
        <taxon>Anthemidinae</taxon>
        <taxon>Tanacetum</taxon>
    </lineage>
</organism>
<dbReference type="InterPro" id="IPR043128">
    <property type="entry name" value="Rev_trsase/Diguanyl_cyclase"/>
</dbReference>
<feature type="domain" description="Integrase zinc-binding" evidence="1">
    <location>
        <begin position="21"/>
        <end position="76"/>
    </location>
</feature>
<dbReference type="AlphaFoldDB" id="A0A699KLD5"/>
<dbReference type="Gene3D" id="3.30.70.270">
    <property type="match status" value="1"/>
</dbReference>
<gene>
    <name evidence="2" type="ORF">Tci_671165</name>
</gene>
<keyword evidence="2" id="KW-0548">Nucleotidyltransferase</keyword>
<keyword evidence="2" id="KW-0808">Transferase</keyword>
<feature type="non-terminal residue" evidence="2">
    <location>
        <position position="1"/>
    </location>
</feature>
<protein>
    <submittedName>
        <fullName evidence="2">Putative reverse transcriptase domain-containing protein</fullName>
    </submittedName>
</protein>
<accession>A0A699KLD5</accession>
<dbReference type="EMBL" id="BKCJ010529013">
    <property type="protein sequence ID" value="GFA99193.1"/>
    <property type="molecule type" value="Genomic_DNA"/>
</dbReference>
<name>A0A699KLD5_TANCI</name>